<dbReference type="GO" id="GO:0016020">
    <property type="term" value="C:membrane"/>
    <property type="evidence" value="ECO:0007669"/>
    <property type="project" value="UniProtKB-SubCell"/>
</dbReference>
<gene>
    <name evidence="5" type="ORF">JTE90_012129</name>
</gene>
<evidence type="ECO:0000256" key="2">
    <source>
        <dbReference type="ARBA" id="ARBA00022692"/>
    </source>
</evidence>
<keyword evidence="6" id="KW-1185">Reference proteome</keyword>
<dbReference type="AlphaFoldDB" id="A0AAV6TKR0"/>
<evidence type="ECO:0000256" key="1">
    <source>
        <dbReference type="ARBA" id="ARBA00004141"/>
    </source>
</evidence>
<keyword evidence="4" id="KW-0472">Membrane</keyword>
<dbReference type="InterPro" id="IPR005178">
    <property type="entry name" value="Ostalpha/TMEM184C"/>
</dbReference>
<dbReference type="Proteomes" id="UP000827092">
    <property type="component" value="Unassembled WGS sequence"/>
</dbReference>
<dbReference type="EMBL" id="JAFNEN010003043">
    <property type="protein sequence ID" value="KAG8172151.1"/>
    <property type="molecule type" value="Genomic_DNA"/>
</dbReference>
<keyword evidence="3" id="KW-1133">Transmembrane helix</keyword>
<accession>A0AAV6TKR0</accession>
<sequence length="163" mass="18393">MLRPRVPNVNGYKWDNPPFSHFLQTVGGSDYIRSFFFWAPPSYKLPSGPSLLYGTCCLGGKTYTIGILRFCKQATLQFCAVKPLMSVITLILQPFGKYSDGDFEVDSDTPTTHKIFSKGTIQQSSLYGQKNDTAGPGGWRKEAQHLLRRHNTFLTRAKYHFSS</sequence>
<dbReference type="Pfam" id="PF03619">
    <property type="entry name" value="Solute_trans_a"/>
    <property type="match status" value="1"/>
</dbReference>
<organism evidence="5 6">
    <name type="scientific">Oedothorax gibbosus</name>
    <dbReference type="NCBI Taxonomy" id="931172"/>
    <lineage>
        <taxon>Eukaryota</taxon>
        <taxon>Metazoa</taxon>
        <taxon>Ecdysozoa</taxon>
        <taxon>Arthropoda</taxon>
        <taxon>Chelicerata</taxon>
        <taxon>Arachnida</taxon>
        <taxon>Araneae</taxon>
        <taxon>Araneomorphae</taxon>
        <taxon>Entelegynae</taxon>
        <taxon>Araneoidea</taxon>
        <taxon>Linyphiidae</taxon>
        <taxon>Erigoninae</taxon>
        <taxon>Oedothorax</taxon>
    </lineage>
</organism>
<dbReference type="PANTHER" id="PTHR23423">
    <property type="entry name" value="ORGANIC SOLUTE TRANSPORTER-RELATED"/>
    <property type="match status" value="1"/>
</dbReference>
<evidence type="ECO:0000313" key="5">
    <source>
        <dbReference type="EMBL" id="KAG8172151.1"/>
    </source>
</evidence>
<evidence type="ECO:0000313" key="6">
    <source>
        <dbReference type="Proteomes" id="UP000827092"/>
    </source>
</evidence>
<comment type="subcellular location">
    <subcellularLocation>
        <location evidence="1">Membrane</location>
        <topology evidence="1">Multi-pass membrane protein</topology>
    </subcellularLocation>
</comment>
<evidence type="ECO:0000256" key="4">
    <source>
        <dbReference type="ARBA" id="ARBA00023136"/>
    </source>
</evidence>
<proteinExistence type="predicted"/>
<keyword evidence="2" id="KW-0812">Transmembrane</keyword>
<name>A0AAV6TKR0_9ARAC</name>
<reference evidence="5 6" key="1">
    <citation type="journal article" date="2022" name="Nat. Ecol. Evol.">
        <title>A masculinizing supergene underlies an exaggerated male reproductive morph in a spider.</title>
        <authorList>
            <person name="Hendrickx F."/>
            <person name="De Corte Z."/>
            <person name="Sonet G."/>
            <person name="Van Belleghem S.M."/>
            <person name="Kostlbacher S."/>
            <person name="Vangestel C."/>
        </authorList>
    </citation>
    <scope>NUCLEOTIDE SEQUENCE [LARGE SCALE GENOMIC DNA]</scope>
    <source>
        <strain evidence="5">W744_W776</strain>
    </source>
</reference>
<protein>
    <submittedName>
        <fullName evidence="5">Uncharacterized protein</fullName>
    </submittedName>
</protein>
<evidence type="ECO:0000256" key="3">
    <source>
        <dbReference type="ARBA" id="ARBA00022989"/>
    </source>
</evidence>
<comment type="caution">
    <text evidence="5">The sequence shown here is derived from an EMBL/GenBank/DDBJ whole genome shotgun (WGS) entry which is preliminary data.</text>
</comment>